<dbReference type="EMBL" id="KQ965735">
    <property type="protein sequence ID" value="KXS20632.1"/>
    <property type="molecule type" value="Genomic_DNA"/>
</dbReference>
<proteinExistence type="predicted"/>
<dbReference type="Proteomes" id="UP000070544">
    <property type="component" value="Unassembled WGS sequence"/>
</dbReference>
<accession>A0A139AV75</accession>
<organism evidence="1 2">
    <name type="scientific">Gonapodya prolifera (strain JEL478)</name>
    <name type="common">Monoblepharis prolifera</name>
    <dbReference type="NCBI Taxonomy" id="1344416"/>
    <lineage>
        <taxon>Eukaryota</taxon>
        <taxon>Fungi</taxon>
        <taxon>Fungi incertae sedis</taxon>
        <taxon>Chytridiomycota</taxon>
        <taxon>Chytridiomycota incertae sedis</taxon>
        <taxon>Monoblepharidomycetes</taxon>
        <taxon>Monoblepharidales</taxon>
        <taxon>Gonapodyaceae</taxon>
        <taxon>Gonapodya</taxon>
    </lineage>
</organism>
<gene>
    <name evidence="1" type="ORF">M427DRAFT_52219</name>
</gene>
<dbReference type="AlphaFoldDB" id="A0A139AV75"/>
<evidence type="ECO:0000313" key="1">
    <source>
        <dbReference type="EMBL" id="KXS20632.1"/>
    </source>
</evidence>
<sequence length="131" mass="14027">MRIYCAASERAVAATLRSLPRVEKVGYLTPSQSDWAVLKHGSGAAALNPGGRSLVLAHLRKLGLRWFQTSVASLKEMCGLASRGMPNLETLELVFGSMQHDELGECPARSVSPCKVLGWEVEDGGRKGCSG</sequence>
<evidence type="ECO:0000313" key="2">
    <source>
        <dbReference type="Proteomes" id="UP000070544"/>
    </source>
</evidence>
<reference evidence="1 2" key="1">
    <citation type="journal article" date="2015" name="Genome Biol. Evol.">
        <title>Phylogenomic analyses indicate that early fungi evolved digesting cell walls of algal ancestors of land plants.</title>
        <authorList>
            <person name="Chang Y."/>
            <person name="Wang S."/>
            <person name="Sekimoto S."/>
            <person name="Aerts A.L."/>
            <person name="Choi C."/>
            <person name="Clum A."/>
            <person name="LaButti K.M."/>
            <person name="Lindquist E.A."/>
            <person name="Yee Ngan C."/>
            <person name="Ohm R.A."/>
            <person name="Salamov A.A."/>
            <person name="Grigoriev I.V."/>
            <person name="Spatafora J.W."/>
            <person name="Berbee M.L."/>
        </authorList>
    </citation>
    <scope>NUCLEOTIDE SEQUENCE [LARGE SCALE GENOMIC DNA]</scope>
    <source>
        <strain evidence="1 2">JEL478</strain>
    </source>
</reference>
<name>A0A139AV75_GONPJ</name>
<protein>
    <submittedName>
        <fullName evidence="1">Uncharacterized protein</fullName>
    </submittedName>
</protein>
<keyword evidence="2" id="KW-1185">Reference proteome</keyword>